<dbReference type="Proteomes" id="UP000062973">
    <property type="component" value="Chromosome"/>
</dbReference>
<dbReference type="InterPro" id="IPR011944">
    <property type="entry name" value="Steroid_delta5-4_isomerase"/>
</dbReference>
<dbReference type="NCBIfam" id="TIGR02246">
    <property type="entry name" value="SgcJ/EcaC family oxidoreductase"/>
    <property type="match status" value="1"/>
</dbReference>
<dbReference type="HOGENOM" id="CLU_129336_1_0_11"/>
<feature type="domain" description="DUF4440" evidence="1">
    <location>
        <begin position="11"/>
        <end position="118"/>
    </location>
</feature>
<evidence type="ECO:0000259" key="1">
    <source>
        <dbReference type="Pfam" id="PF14534"/>
    </source>
</evidence>
<dbReference type="EMBL" id="CP009110">
    <property type="protein sequence ID" value="AIJ26309.1"/>
    <property type="molecule type" value="Genomic_DNA"/>
</dbReference>
<keyword evidence="3" id="KW-1185">Reference proteome</keyword>
<evidence type="ECO:0000313" key="2">
    <source>
        <dbReference type="EMBL" id="AIJ26309.1"/>
    </source>
</evidence>
<reference evidence="2 3" key="1">
    <citation type="submission" date="2014-07" db="EMBL/GenBank/DDBJ databases">
        <title>Whole Genome Sequence of the Amycolatopsis methanolica 239.</title>
        <authorList>
            <person name="Tang B."/>
        </authorList>
    </citation>
    <scope>NUCLEOTIDE SEQUENCE [LARGE SCALE GENOMIC DNA]</scope>
    <source>
        <strain evidence="2 3">239</strain>
    </source>
</reference>
<proteinExistence type="predicted"/>
<gene>
    <name evidence="2" type="ORF">AMETH_6217</name>
</gene>
<dbReference type="InterPro" id="IPR027843">
    <property type="entry name" value="DUF4440"/>
</dbReference>
<sequence>MIDTDRTAAVAAVLDSLAEAWARGDADAYAAHFTEDATYITFVGTRHQGRQDIADSHRALFAKFLKGTRLAHEMVDVRFLGAEAAVLTSRGDTVKGKRPVKLTKVQTYTLVCEEGRWLVAAFHNTQRKALMEGISFAFAPQTRPKARQ</sequence>
<protein>
    <recommendedName>
        <fullName evidence="1">DUF4440 domain-containing protein</fullName>
    </recommendedName>
</protein>
<dbReference type="OrthoDB" id="582247at2"/>
<evidence type="ECO:0000313" key="3">
    <source>
        <dbReference type="Proteomes" id="UP000062973"/>
    </source>
</evidence>
<organism evidence="2 3">
    <name type="scientific">Amycolatopsis methanolica 239</name>
    <dbReference type="NCBI Taxonomy" id="1068978"/>
    <lineage>
        <taxon>Bacteria</taxon>
        <taxon>Bacillati</taxon>
        <taxon>Actinomycetota</taxon>
        <taxon>Actinomycetes</taxon>
        <taxon>Pseudonocardiales</taxon>
        <taxon>Pseudonocardiaceae</taxon>
        <taxon>Amycolatopsis</taxon>
        <taxon>Amycolatopsis methanolica group</taxon>
    </lineage>
</organism>
<dbReference type="STRING" id="1068978.AMETH_6217"/>
<dbReference type="KEGG" id="amq:AMETH_6217"/>
<dbReference type="InterPro" id="IPR032710">
    <property type="entry name" value="NTF2-like_dom_sf"/>
</dbReference>
<name>A0A076MYN6_AMYME</name>
<dbReference type="AlphaFoldDB" id="A0A076MYN6"/>
<dbReference type="eggNOG" id="COG3631">
    <property type="taxonomic scope" value="Bacteria"/>
</dbReference>
<dbReference type="PATRIC" id="fig|1068978.7.peg.6678"/>
<dbReference type="Gene3D" id="3.10.450.50">
    <property type="match status" value="1"/>
</dbReference>
<dbReference type="Pfam" id="PF14534">
    <property type="entry name" value="DUF4440"/>
    <property type="match status" value="1"/>
</dbReference>
<accession>A0A076MYN6</accession>
<dbReference type="SUPFAM" id="SSF54427">
    <property type="entry name" value="NTF2-like"/>
    <property type="match status" value="1"/>
</dbReference>
<dbReference type="RefSeq" id="WP_017985144.1">
    <property type="nucleotide sequence ID" value="NZ_AQUL01000001.1"/>
</dbReference>